<proteinExistence type="predicted"/>
<dbReference type="EMBL" id="AMXI01001153">
    <property type="protein sequence ID" value="EKN40552.1"/>
    <property type="molecule type" value="Genomic_DNA"/>
</dbReference>
<organism evidence="2 3">
    <name type="scientific">Clostridium botulinum CFSAN001627</name>
    <dbReference type="NCBI Taxonomy" id="1232189"/>
    <lineage>
        <taxon>Bacteria</taxon>
        <taxon>Bacillati</taxon>
        <taxon>Bacillota</taxon>
        <taxon>Clostridia</taxon>
        <taxon>Eubacteriales</taxon>
        <taxon>Clostridiaceae</taxon>
        <taxon>Clostridium</taxon>
    </lineage>
</organism>
<dbReference type="Proteomes" id="UP000011944">
    <property type="component" value="Unassembled WGS sequence"/>
</dbReference>
<keyword evidence="1" id="KW-1133">Transmembrane helix</keyword>
<keyword evidence="1" id="KW-0812">Transmembrane</keyword>
<reference evidence="2 3" key="2">
    <citation type="submission" date="2013-03" db="EMBL/GenBank/DDBJ databases">
        <title>Diversity in Clostridium botulinum.</title>
        <authorList>
            <person name="Timme R.E."/>
            <person name="Allard M."/>
            <person name="Luo Y."/>
            <person name="Strain E."/>
            <person name="Gonzalez-Escalona N."/>
            <person name="Brown E."/>
        </authorList>
    </citation>
    <scope>NUCLEOTIDE SEQUENCE [LARGE SCALE GENOMIC DNA]</scope>
    <source>
        <strain evidence="2 3">CFSAN001627</strain>
    </source>
</reference>
<evidence type="ECO:0000313" key="2">
    <source>
        <dbReference type="EMBL" id="EKN40552.1"/>
    </source>
</evidence>
<comment type="caution">
    <text evidence="2">The sequence shown here is derived from an EMBL/GenBank/DDBJ whole genome shotgun (WGS) entry which is preliminary data.</text>
</comment>
<dbReference type="AlphaFoldDB" id="M1ZP08"/>
<sequence>MSFEINKKDLTKNGIFLILSFVSLTLPITIILNSNNTPNNPSLLSLLFWDIQ</sequence>
<feature type="transmembrane region" description="Helical" evidence="1">
    <location>
        <begin position="12"/>
        <end position="32"/>
    </location>
</feature>
<protein>
    <submittedName>
        <fullName evidence="2">Uncharacterized protein</fullName>
    </submittedName>
</protein>
<name>M1ZP08_CLOBO</name>
<evidence type="ECO:0000256" key="1">
    <source>
        <dbReference type="SAM" id="Phobius"/>
    </source>
</evidence>
<gene>
    <name evidence="2" type="ORF">CFSAN001627_18823</name>
</gene>
<evidence type="ECO:0000313" key="3">
    <source>
        <dbReference type="Proteomes" id="UP000011944"/>
    </source>
</evidence>
<accession>M1ZP08</accession>
<reference evidence="2 3" key="1">
    <citation type="submission" date="2012-10" db="EMBL/GenBank/DDBJ databases">
        <authorList>
            <person name="Strain E.A."/>
            <person name="Brown E."/>
            <person name="Allard M.W."/>
            <person name="Gonzalez-Escalona N."/>
            <person name="Timme R."/>
        </authorList>
    </citation>
    <scope>NUCLEOTIDE SEQUENCE [LARGE SCALE GENOMIC DNA]</scope>
    <source>
        <strain evidence="2 3">CFSAN001627</strain>
    </source>
</reference>
<keyword evidence="1" id="KW-0472">Membrane</keyword>